<sequence length="183" mass="20177">MKVSMRISAKLDLKDKFQVPTIYPEGTCSTLASTKTRAKKLTPAPSPVTSFQTPDGYGSLSVSPASCSATRPPTPKYGSYVKEEKFIVFKNCLWGLFDTCPTCIQAMSCGEKISQGDKGCDSSGVPFLWTHKRLVVTAIVQRGYTSRQPSAEWSHSVYGCITNKNSESPEGHEHCHHMFFNIQ</sequence>
<organism evidence="1 2">
    <name type="scientific">Chionoecetes opilio</name>
    <name type="common">Atlantic snow crab</name>
    <name type="synonym">Cancer opilio</name>
    <dbReference type="NCBI Taxonomy" id="41210"/>
    <lineage>
        <taxon>Eukaryota</taxon>
        <taxon>Metazoa</taxon>
        <taxon>Ecdysozoa</taxon>
        <taxon>Arthropoda</taxon>
        <taxon>Crustacea</taxon>
        <taxon>Multicrustacea</taxon>
        <taxon>Malacostraca</taxon>
        <taxon>Eumalacostraca</taxon>
        <taxon>Eucarida</taxon>
        <taxon>Decapoda</taxon>
        <taxon>Pleocyemata</taxon>
        <taxon>Brachyura</taxon>
        <taxon>Eubrachyura</taxon>
        <taxon>Majoidea</taxon>
        <taxon>Majidae</taxon>
        <taxon>Chionoecetes</taxon>
    </lineage>
</organism>
<dbReference type="EMBL" id="JACEEZ010015461">
    <property type="protein sequence ID" value="KAG0718808.1"/>
    <property type="molecule type" value="Genomic_DNA"/>
</dbReference>
<accession>A0A8J4Y0H7</accession>
<dbReference type="AlphaFoldDB" id="A0A8J4Y0H7"/>
<dbReference type="Proteomes" id="UP000770661">
    <property type="component" value="Unassembled WGS sequence"/>
</dbReference>
<keyword evidence="2" id="KW-1185">Reference proteome</keyword>
<proteinExistence type="predicted"/>
<name>A0A8J4Y0H7_CHIOP</name>
<reference evidence="1" key="1">
    <citation type="submission" date="2020-07" db="EMBL/GenBank/DDBJ databases">
        <title>The High-quality genome of the commercially important snow crab, Chionoecetes opilio.</title>
        <authorList>
            <person name="Jeong J.-H."/>
            <person name="Ryu S."/>
        </authorList>
    </citation>
    <scope>NUCLEOTIDE SEQUENCE</scope>
    <source>
        <strain evidence="1">MADBK_172401_WGS</strain>
        <tissue evidence="1">Digestive gland</tissue>
    </source>
</reference>
<comment type="caution">
    <text evidence="1">The sequence shown here is derived from an EMBL/GenBank/DDBJ whole genome shotgun (WGS) entry which is preliminary data.</text>
</comment>
<evidence type="ECO:0000313" key="2">
    <source>
        <dbReference type="Proteomes" id="UP000770661"/>
    </source>
</evidence>
<protein>
    <submittedName>
        <fullName evidence="1">Uncharacterized protein</fullName>
    </submittedName>
</protein>
<gene>
    <name evidence="1" type="ORF">GWK47_051739</name>
</gene>
<evidence type="ECO:0000313" key="1">
    <source>
        <dbReference type="EMBL" id="KAG0718808.1"/>
    </source>
</evidence>